<dbReference type="InterPro" id="IPR039425">
    <property type="entry name" value="RNA_pol_sigma-70-like"/>
</dbReference>
<evidence type="ECO:0000313" key="9">
    <source>
        <dbReference type="Proteomes" id="UP000219559"/>
    </source>
</evidence>
<dbReference type="GO" id="GO:0003677">
    <property type="term" value="F:DNA binding"/>
    <property type="evidence" value="ECO:0007669"/>
    <property type="project" value="UniProtKB-KW"/>
</dbReference>
<keyword evidence="2" id="KW-0805">Transcription regulation</keyword>
<name>A0A2A4GF87_9FLAO</name>
<evidence type="ECO:0000256" key="2">
    <source>
        <dbReference type="ARBA" id="ARBA00023015"/>
    </source>
</evidence>
<keyword evidence="4" id="KW-0238">DNA-binding</keyword>
<proteinExistence type="inferred from homology"/>
<dbReference type="GO" id="GO:0006352">
    <property type="term" value="P:DNA-templated transcription initiation"/>
    <property type="evidence" value="ECO:0007669"/>
    <property type="project" value="InterPro"/>
</dbReference>
<dbReference type="PANTHER" id="PTHR43133:SF8">
    <property type="entry name" value="RNA POLYMERASE SIGMA FACTOR HI_1459-RELATED"/>
    <property type="match status" value="1"/>
</dbReference>
<evidence type="ECO:0000259" key="6">
    <source>
        <dbReference type="Pfam" id="PF04542"/>
    </source>
</evidence>
<evidence type="ECO:0008006" key="10">
    <source>
        <dbReference type="Google" id="ProtNLM"/>
    </source>
</evidence>
<evidence type="ECO:0000256" key="1">
    <source>
        <dbReference type="ARBA" id="ARBA00010641"/>
    </source>
</evidence>
<dbReference type="InterPro" id="IPR036388">
    <property type="entry name" value="WH-like_DNA-bd_sf"/>
</dbReference>
<dbReference type="NCBIfam" id="TIGR02937">
    <property type="entry name" value="sigma70-ECF"/>
    <property type="match status" value="1"/>
</dbReference>
<dbReference type="InterPro" id="IPR007627">
    <property type="entry name" value="RNA_pol_sigma70_r2"/>
</dbReference>
<reference evidence="8 9" key="1">
    <citation type="submission" date="2017-04" db="EMBL/GenBank/DDBJ databases">
        <title>A new member of the family Flavobacteriaceae isolated from ascidians.</title>
        <authorList>
            <person name="Chen L."/>
        </authorList>
    </citation>
    <scope>NUCLEOTIDE SEQUENCE [LARGE SCALE GENOMIC DNA]</scope>
    <source>
        <strain evidence="8 9">HQA918</strain>
    </source>
</reference>
<evidence type="ECO:0000256" key="3">
    <source>
        <dbReference type="ARBA" id="ARBA00023082"/>
    </source>
</evidence>
<dbReference type="EMBL" id="NBWU01000001">
    <property type="protein sequence ID" value="PCE66636.1"/>
    <property type="molecule type" value="Genomic_DNA"/>
</dbReference>
<dbReference type="CDD" id="cd06171">
    <property type="entry name" value="Sigma70_r4"/>
    <property type="match status" value="1"/>
</dbReference>
<dbReference type="Proteomes" id="UP000219559">
    <property type="component" value="Unassembled WGS sequence"/>
</dbReference>
<evidence type="ECO:0000256" key="4">
    <source>
        <dbReference type="ARBA" id="ARBA00023125"/>
    </source>
</evidence>
<dbReference type="SUPFAM" id="SSF88659">
    <property type="entry name" value="Sigma3 and sigma4 domains of RNA polymerase sigma factors"/>
    <property type="match status" value="1"/>
</dbReference>
<keyword evidence="5" id="KW-0804">Transcription</keyword>
<dbReference type="AlphaFoldDB" id="A0A2A4GF87"/>
<evidence type="ECO:0000259" key="7">
    <source>
        <dbReference type="Pfam" id="PF08281"/>
    </source>
</evidence>
<keyword evidence="3" id="KW-0731">Sigma factor</keyword>
<accession>A0A2A4GF87</accession>
<dbReference type="InterPro" id="IPR014284">
    <property type="entry name" value="RNA_pol_sigma-70_dom"/>
</dbReference>
<dbReference type="Pfam" id="PF08281">
    <property type="entry name" value="Sigma70_r4_2"/>
    <property type="match status" value="1"/>
</dbReference>
<dbReference type="InterPro" id="IPR013325">
    <property type="entry name" value="RNA_pol_sigma_r2"/>
</dbReference>
<dbReference type="Gene3D" id="1.10.1740.10">
    <property type="match status" value="1"/>
</dbReference>
<dbReference type="GO" id="GO:0016987">
    <property type="term" value="F:sigma factor activity"/>
    <property type="evidence" value="ECO:0007669"/>
    <property type="project" value="UniProtKB-KW"/>
</dbReference>
<dbReference type="Pfam" id="PF04542">
    <property type="entry name" value="Sigma70_r2"/>
    <property type="match status" value="1"/>
</dbReference>
<feature type="domain" description="RNA polymerase sigma factor 70 region 4 type 2" evidence="7">
    <location>
        <begin position="108"/>
        <end position="158"/>
    </location>
</feature>
<evidence type="ECO:0000313" key="8">
    <source>
        <dbReference type="EMBL" id="PCE66636.1"/>
    </source>
</evidence>
<comment type="similarity">
    <text evidence="1">Belongs to the sigma-70 factor family. ECF subfamily.</text>
</comment>
<protein>
    <recommendedName>
        <fullName evidence="10">RNA polymerase subunit sigma-24</fullName>
    </recommendedName>
</protein>
<dbReference type="Gene3D" id="1.10.10.10">
    <property type="entry name" value="Winged helix-like DNA-binding domain superfamily/Winged helix DNA-binding domain"/>
    <property type="match status" value="1"/>
</dbReference>
<comment type="caution">
    <text evidence="8">The sequence shown here is derived from an EMBL/GenBank/DDBJ whole genome shotgun (WGS) entry which is preliminary data.</text>
</comment>
<sequence length="166" mass="19350">MMAVAQGELQLMAELFERYHKRIYNFLLQMVGDRAVCEDLTQNVFYKAIKYKHSYRGGKFVSWIFRIARNNLADHFEKQKRLNQNIDVEALGERPESVQAPNEEVAHLYQVMERLDVAEKELIIMHRLQGISYEDIAEMTGSTAGAVKVKAHRVVKKLRKIYFESA</sequence>
<organism evidence="8 9">
    <name type="scientific">Sediminicola luteus</name>
    <dbReference type="NCBI Taxonomy" id="319238"/>
    <lineage>
        <taxon>Bacteria</taxon>
        <taxon>Pseudomonadati</taxon>
        <taxon>Bacteroidota</taxon>
        <taxon>Flavobacteriia</taxon>
        <taxon>Flavobacteriales</taxon>
        <taxon>Flavobacteriaceae</taxon>
        <taxon>Sediminicola</taxon>
    </lineage>
</organism>
<evidence type="ECO:0000256" key="5">
    <source>
        <dbReference type="ARBA" id="ARBA00023163"/>
    </source>
</evidence>
<dbReference type="InterPro" id="IPR013324">
    <property type="entry name" value="RNA_pol_sigma_r3/r4-like"/>
</dbReference>
<dbReference type="SUPFAM" id="SSF88946">
    <property type="entry name" value="Sigma2 domain of RNA polymerase sigma factors"/>
    <property type="match status" value="1"/>
</dbReference>
<gene>
    <name evidence="8" type="ORF">B7P33_04905</name>
</gene>
<keyword evidence="9" id="KW-1185">Reference proteome</keyword>
<dbReference type="PANTHER" id="PTHR43133">
    <property type="entry name" value="RNA POLYMERASE ECF-TYPE SIGMA FACTO"/>
    <property type="match status" value="1"/>
</dbReference>
<dbReference type="InterPro" id="IPR013249">
    <property type="entry name" value="RNA_pol_sigma70_r4_t2"/>
</dbReference>
<feature type="domain" description="RNA polymerase sigma-70 region 2" evidence="6">
    <location>
        <begin position="15"/>
        <end position="81"/>
    </location>
</feature>